<name>A0A8X6VVX3_TRICX</name>
<evidence type="ECO:0000313" key="2">
    <source>
        <dbReference type="Proteomes" id="UP000887159"/>
    </source>
</evidence>
<keyword evidence="2" id="KW-1185">Reference proteome</keyword>
<organism evidence="1 2">
    <name type="scientific">Trichonephila clavipes</name>
    <name type="common">Golden silk orbweaver</name>
    <name type="synonym">Nephila clavipes</name>
    <dbReference type="NCBI Taxonomy" id="2585209"/>
    <lineage>
        <taxon>Eukaryota</taxon>
        <taxon>Metazoa</taxon>
        <taxon>Ecdysozoa</taxon>
        <taxon>Arthropoda</taxon>
        <taxon>Chelicerata</taxon>
        <taxon>Arachnida</taxon>
        <taxon>Araneae</taxon>
        <taxon>Araneomorphae</taxon>
        <taxon>Entelegynae</taxon>
        <taxon>Araneoidea</taxon>
        <taxon>Nephilidae</taxon>
        <taxon>Trichonephila</taxon>
    </lineage>
</organism>
<dbReference type="AlphaFoldDB" id="A0A8X6VVX3"/>
<protein>
    <submittedName>
        <fullName evidence="1">Uncharacterized protein</fullName>
    </submittedName>
</protein>
<gene>
    <name evidence="1" type="ORF">TNCV_3941171</name>
</gene>
<evidence type="ECO:0000313" key="1">
    <source>
        <dbReference type="EMBL" id="GFY23424.1"/>
    </source>
</evidence>
<dbReference type="Proteomes" id="UP000887159">
    <property type="component" value="Unassembled WGS sequence"/>
</dbReference>
<accession>A0A8X6VVX3</accession>
<sequence>MSTSSLPSPVTKKFYLVPIAASPSHTKILRFKTDHIIPRPDSNPKLVDPEVRRHDSRCKLKYRNEKSHPNYEPWGSLVLGLSLSRVRGSIDLFFYSCSRVEPFNFERFIVRRSGDQIGRGLRKAFVVQSEMKK</sequence>
<proteinExistence type="predicted"/>
<reference evidence="1" key="1">
    <citation type="submission" date="2020-08" db="EMBL/GenBank/DDBJ databases">
        <title>Multicomponent nature underlies the extraordinary mechanical properties of spider dragline silk.</title>
        <authorList>
            <person name="Kono N."/>
            <person name="Nakamura H."/>
            <person name="Mori M."/>
            <person name="Yoshida Y."/>
            <person name="Ohtoshi R."/>
            <person name="Malay A.D."/>
            <person name="Moran D.A.P."/>
            <person name="Tomita M."/>
            <person name="Numata K."/>
            <person name="Arakawa K."/>
        </authorList>
    </citation>
    <scope>NUCLEOTIDE SEQUENCE</scope>
</reference>
<comment type="caution">
    <text evidence="1">The sequence shown here is derived from an EMBL/GenBank/DDBJ whole genome shotgun (WGS) entry which is preliminary data.</text>
</comment>
<dbReference type="EMBL" id="BMAU01021363">
    <property type="protein sequence ID" value="GFY23424.1"/>
    <property type="molecule type" value="Genomic_DNA"/>
</dbReference>